<proteinExistence type="predicted"/>
<gene>
    <name evidence="1" type="ORF">BV25DRAFT_1995570</name>
</gene>
<comment type="caution">
    <text evidence="1">The sequence shown here is derived from an EMBL/GenBank/DDBJ whole genome shotgun (WGS) entry which is preliminary data.</text>
</comment>
<dbReference type="EMBL" id="MU277263">
    <property type="protein sequence ID" value="KAI0056496.1"/>
    <property type="molecule type" value="Genomic_DNA"/>
</dbReference>
<sequence>MEQSAFSPNLAQLNIVDNGRELAPTAIYPSLPPIFALAVETLTEIFSYLPCHIPELRAEYGLHKTPRWLAVTQVCNHWRRVAHACRELWVVLPLENKHWTGLALELSRGSPLIVDMNEPEGVASYAAVSLALEHPQQICQMSWVASCTSDINQLLSDVGPAPQLESFTFSIPDGEFNDGTPDLTSILAFPALRKFLVRGGSFGNPYPLLFSPTVTELTFIDVYIGATLADLFTTLRGLRKLERLILRDCLPFAPLDNSSPPLTPIVLPHLISLSLSGEIDDVSDTLALVTAPACQELNLECTCFDFEEDAIDQYVTNMLADLRSSSVQNSYQALHIRSSSMIQTYFKATQPLIPLAGLPEQFNLMLQHEDDYSLNLGEHVYRMLPLKALQWLDIGVHLLDMTGDRIFMDCVQLHHITISDDTADAAAAIGRWHPPPPDAQHGVPRPISVVVEDVDFRESSESPLFMLRLLSDVMKCGRGRFRSVELRKCVIRPSSVKVLQDKFGADLVHWDGVGGHEG</sequence>
<keyword evidence="2" id="KW-1185">Reference proteome</keyword>
<reference evidence="1" key="2">
    <citation type="journal article" date="2022" name="New Phytol.">
        <title>Evolutionary transition to the ectomycorrhizal habit in the genomes of a hyperdiverse lineage of mushroom-forming fungi.</title>
        <authorList>
            <person name="Looney B."/>
            <person name="Miyauchi S."/>
            <person name="Morin E."/>
            <person name="Drula E."/>
            <person name="Courty P.E."/>
            <person name="Kohler A."/>
            <person name="Kuo A."/>
            <person name="LaButti K."/>
            <person name="Pangilinan J."/>
            <person name="Lipzen A."/>
            <person name="Riley R."/>
            <person name="Andreopoulos W."/>
            <person name="He G."/>
            <person name="Johnson J."/>
            <person name="Nolan M."/>
            <person name="Tritt A."/>
            <person name="Barry K.W."/>
            <person name="Grigoriev I.V."/>
            <person name="Nagy L.G."/>
            <person name="Hibbett D."/>
            <person name="Henrissat B."/>
            <person name="Matheny P.B."/>
            <person name="Labbe J."/>
            <person name="Martin F.M."/>
        </authorList>
    </citation>
    <scope>NUCLEOTIDE SEQUENCE</scope>
    <source>
        <strain evidence="1">HHB10654</strain>
    </source>
</reference>
<organism evidence="1 2">
    <name type="scientific">Artomyces pyxidatus</name>
    <dbReference type="NCBI Taxonomy" id="48021"/>
    <lineage>
        <taxon>Eukaryota</taxon>
        <taxon>Fungi</taxon>
        <taxon>Dikarya</taxon>
        <taxon>Basidiomycota</taxon>
        <taxon>Agaricomycotina</taxon>
        <taxon>Agaricomycetes</taxon>
        <taxon>Russulales</taxon>
        <taxon>Auriscalpiaceae</taxon>
        <taxon>Artomyces</taxon>
    </lineage>
</organism>
<evidence type="ECO:0000313" key="2">
    <source>
        <dbReference type="Proteomes" id="UP000814140"/>
    </source>
</evidence>
<name>A0ACB8SLB3_9AGAM</name>
<dbReference type="Proteomes" id="UP000814140">
    <property type="component" value="Unassembled WGS sequence"/>
</dbReference>
<reference evidence="1" key="1">
    <citation type="submission" date="2021-03" db="EMBL/GenBank/DDBJ databases">
        <authorList>
            <consortium name="DOE Joint Genome Institute"/>
            <person name="Ahrendt S."/>
            <person name="Looney B.P."/>
            <person name="Miyauchi S."/>
            <person name="Morin E."/>
            <person name="Drula E."/>
            <person name="Courty P.E."/>
            <person name="Chicoki N."/>
            <person name="Fauchery L."/>
            <person name="Kohler A."/>
            <person name="Kuo A."/>
            <person name="Labutti K."/>
            <person name="Pangilinan J."/>
            <person name="Lipzen A."/>
            <person name="Riley R."/>
            <person name="Andreopoulos W."/>
            <person name="He G."/>
            <person name="Johnson J."/>
            <person name="Barry K.W."/>
            <person name="Grigoriev I.V."/>
            <person name="Nagy L."/>
            <person name="Hibbett D."/>
            <person name="Henrissat B."/>
            <person name="Matheny P.B."/>
            <person name="Labbe J."/>
            <person name="Martin F."/>
        </authorList>
    </citation>
    <scope>NUCLEOTIDE SEQUENCE</scope>
    <source>
        <strain evidence="1">HHB10654</strain>
    </source>
</reference>
<accession>A0ACB8SLB3</accession>
<evidence type="ECO:0000313" key="1">
    <source>
        <dbReference type="EMBL" id="KAI0056496.1"/>
    </source>
</evidence>
<protein>
    <submittedName>
        <fullName evidence="1">Uncharacterized protein</fullName>
    </submittedName>
</protein>